<reference evidence="1" key="1">
    <citation type="submission" date="2003-06" db="EMBL/GenBank/DDBJ databases">
        <title>Nucleotide sequence and replication properties of Bacillus sphaericus cryptic plasmid pLG.</title>
        <authorList>
            <person name="Liang J."/>
            <person name="Yuan Z."/>
            <person name="Yang Y."/>
            <person name="Xue J."/>
            <person name="Berry C."/>
            <person name="Cai Q."/>
        </authorList>
    </citation>
    <scope>NUCLEOTIDE SEQUENCE</scope>
    <source>
        <plasmid evidence="1">pLG</plasmid>
    </source>
</reference>
<accession>Q7WYL1</accession>
<protein>
    <submittedName>
        <fullName evidence="1">LP1G.18</fullName>
    </submittedName>
</protein>
<proteinExistence type="predicted"/>
<keyword evidence="1" id="KW-0614">Plasmid</keyword>
<evidence type="ECO:0000313" key="1">
    <source>
        <dbReference type="EMBL" id="AAP86237.1"/>
    </source>
</evidence>
<dbReference type="RefSeq" id="WP_011154353.1">
    <property type="nucleotide sequence ID" value="NC_005242.1"/>
</dbReference>
<dbReference type="EMBL" id="AY325804">
    <property type="protein sequence ID" value="AAP86237.1"/>
    <property type="molecule type" value="Genomic_DNA"/>
</dbReference>
<dbReference type="AlphaFoldDB" id="Q7WYL1"/>
<name>Q7WYL1_LYSSH</name>
<geneLocation type="plasmid" evidence="1">
    <name>pLG</name>
</geneLocation>
<organism evidence="1">
    <name type="scientific">Lysinibacillus sphaericus</name>
    <name type="common">Bacillus sphaericus</name>
    <dbReference type="NCBI Taxonomy" id="1421"/>
    <lineage>
        <taxon>Bacteria</taxon>
        <taxon>Bacillati</taxon>
        <taxon>Bacillota</taxon>
        <taxon>Bacilli</taxon>
        <taxon>Bacillales</taxon>
        <taxon>Bacillaceae</taxon>
        <taxon>Lysinibacillus</taxon>
    </lineage>
</organism>
<sequence length="118" mass="13906">MILVINEKESAVLALHLAIMRKSYKKLIKRDYKARRDVLMQSYDYLLEMVKEAVESENEVNEVHLDELDREVLCAVLSSYVDKLGEIDLNEEMIEQLQTMKELELRCKELMQCEHETA</sequence>
<reference evidence="1" key="2">
    <citation type="journal article" date="2007" name="Plasmid">
        <title>Characterization of a cryptic plasmid from Bacillus sphaericus strain LP1-G.</title>
        <authorList>
            <person name="Wu E."/>
            <person name="Jun L."/>
            <person name="Yuan Y."/>
            <person name="Yan J."/>
            <person name="Berry C."/>
            <person name="Yuan Z."/>
        </authorList>
    </citation>
    <scope>NUCLEOTIDE SEQUENCE</scope>
    <source>
        <plasmid evidence="1">pLG</plasmid>
    </source>
</reference>